<dbReference type="InterPro" id="IPR036365">
    <property type="entry name" value="PGBD-like_sf"/>
</dbReference>
<feature type="transmembrane region" description="Helical" evidence="2">
    <location>
        <begin position="43"/>
        <end position="64"/>
    </location>
</feature>
<name>A0ABZ0HU38_9HYPH</name>
<accession>A0ABZ0HU38</accession>
<organism evidence="4 5">
    <name type="scientific">Methylocapsa polymorpha</name>
    <dbReference type="NCBI Taxonomy" id="3080828"/>
    <lineage>
        <taxon>Bacteria</taxon>
        <taxon>Pseudomonadati</taxon>
        <taxon>Pseudomonadota</taxon>
        <taxon>Alphaproteobacteria</taxon>
        <taxon>Hyphomicrobiales</taxon>
        <taxon>Beijerinckiaceae</taxon>
        <taxon>Methylocapsa</taxon>
    </lineage>
</organism>
<dbReference type="RefSeq" id="WP_407340374.1">
    <property type="nucleotide sequence ID" value="NZ_CP136862.1"/>
</dbReference>
<dbReference type="InterPro" id="IPR002477">
    <property type="entry name" value="Peptidoglycan-bd-like"/>
</dbReference>
<feature type="domain" description="Peptidoglycan binding-like" evidence="3">
    <location>
        <begin position="170"/>
        <end position="223"/>
    </location>
</feature>
<evidence type="ECO:0000313" key="4">
    <source>
        <dbReference type="EMBL" id="WOJ90787.1"/>
    </source>
</evidence>
<evidence type="ECO:0000256" key="1">
    <source>
        <dbReference type="SAM" id="MobiDB-lite"/>
    </source>
</evidence>
<gene>
    <name evidence="4" type="ORF">RZS28_05730</name>
</gene>
<dbReference type="EMBL" id="CP136862">
    <property type="protein sequence ID" value="WOJ90787.1"/>
    <property type="molecule type" value="Genomic_DNA"/>
</dbReference>
<evidence type="ECO:0000259" key="3">
    <source>
        <dbReference type="Pfam" id="PF01471"/>
    </source>
</evidence>
<keyword evidence="2" id="KW-0812">Transmembrane</keyword>
<feature type="region of interest" description="Disordered" evidence="1">
    <location>
        <begin position="115"/>
        <end position="146"/>
    </location>
</feature>
<dbReference type="Pfam" id="PF01471">
    <property type="entry name" value="PG_binding_1"/>
    <property type="match status" value="1"/>
</dbReference>
<keyword evidence="2" id="KW-1133">Transmembrane helix</keyword>
<keyword evidence="2" id="KW-0472">Membrane</keyword>
<reference evidence="4 5" key="1">
    <citation type="submission" date="2023-10" db="EMBL/GenBank/DDBJ databases">
        <title>Novel methanotroph of the genus Methylocapsa from a subarctic wetland.</title>
        <authorList>
            <person name="Belova S.E."/>
            <person name="Oshkin I.Y."/>
            <person name="Miroshnikov K."/>
            <person name="Dedysh S.N."/>
        </authorList>
    </citation>
    <scope>NUCLEOTIDE SEQUENCE [LARGE SCALE GENOMIC DNA]</scope>
    <source>
        <strain evidence="4 5">RX1</strain>
    </source>
</reference>
<protein>
    <submittedName>
        <fullName evidence="4">Peptidoglycan-binding domain-containing protein</fullName>
    </submittedName>
</protein>
<sequence length="233" mass="24724">MREALAAADHDFVLAEPASKSKRTRAKAFGTKGRGSSRRTRRYLGVVASALCAATVVGILVNALTLQKTRHPAPLFGRAAPVPTMREPSIAETIPLPAPRPALNAAAANSAIEKAPIERSQTDQAPASGRPHAPPAETAEAKPQDPISQLLKTPAPLHEEKPAAAPPAQDKSVLAAQRALVKLGFVLKPDGVAGPTMRRAIERYERDRGLPVHGELRPSLLRRLSAESGISIR</sequence>
<dbReference type="Proteomes" id="UP001626536">
    <property type="component" value="Chromosome"/>
</dbReference>
<dbReference type="InterPro" id="IPR036366">
    <property type="entry name" value="PGBDSf"/>
</dbReference>
<proteinExistence type="predicted"/>
<evidence type="ECO:0000313" key="5">
    <source>
        <dbReference type="Proteomes" id="UP001626536"/>
    </source>
</evidence>
<keyword evidence="5" id="KW-1185">Reference proteome</keyword>
<dbReference type="Gene3D" id="1.10.101.10">
    <property type="entry name" value="PGBD-like superfamily/PGBD"/>
    <property type="match status" value="1"/>
</dbReference>
<dbReference type="SUPFAM" id="SSF47090">
    <property type="entry name" value="PGBD-like"/>
    <property type="match status" value="1"/>
</dbReference>
<evidence type="ECO:0000256" key="2">
    <source>
        <dbReference type="SAM" id="Phobius"/>
    </source>
</evidence>